<evidence type="ECO:0000313" key="4">
    <source>
        <dbReference type="Proteomes" id="UP000595374"/>
    </source>
</evidence>
<dbReference type="Gene3D" id="1.10.287.1080">
    <property type="entry name" value="MazG-like"/>
    <property type="match status" value="1"/>
</dbReference>
<dbReference type="GO" id="GO:0046047">
    <property type="term" value="P:TTP catabolic process"/>
    <property type="evidence" value="ECO:0007669"/>
    <property type="project" value="TreeGrafter"/>
</dbReference>
<sequence length="168" mass="18507">MAERLDGAVEAMAVLRARCPWSSEQDHRSLMRYAREETEELIEALEDLTADPSPGNRDHVVDELGDVLYQILFHAALLDESGGSDYGTTLTDVIERLEAKLIRRHPLTFDGQGRSGPVPALADVEREYRRIKAAERAQKAAERAQKAAERAQTAAAADAAPPAERDAE</sequence>
<protein>
    <submittedName>
        <fullName evidence="3">MazG family protein</fullName>
    </submittedName>
</protein>
<evidence type="ECO:0000256" key="1">
    <source>
        <dbReference type="SAM" id="MobiDB-lite"/>
    </source>
</evidence>
<reference evidence="3 4" key="1">
    <citation type="submission" date="2020-12" db="EMBL/GenBank/DDBJ databases">
        <title>FDA dAtabase for Regulatory Grade micrObial Sequences (FDA-ARGOS): Supporting development and validation of Infectious Disease Dx tests.</title>
        <authorList>
            <person name="Sproer C."/>
            <person name="Gronow S."/>
            <person name="Severitt S."/>
            <person name="Schroder I."/>
            <person name="Tallon L."/>
            <person name="Sadzewicz L."/>
            <person name="Zhao X."/>
            <person name="Boylan J."/>
            <person name="Ott S."/>
            <person name="Bowen H."/>
            <person name="Vavikolanu K."/>
            <person name="Mehta A."/>
            <person name="Aluvathingal J."/>
            <person name="Nadendla S."/>
            <person name="Lowell S."/>
            <person name="Myers T."/>
            <person name="Yan Y."/>
            <person name="Sichtig H."/>
        </authorList>
    </citation>
    <scope>NUCLEOTIDE SEQUENCE [LARGE SCALE GENOMIC DNA]</scope>
    <source>
        <strain evidence="3 4">FDAARGOS_990</strain>
    </source>
</reference>
<dbReference type="GO" id="GO:0046061">
    <property type="term" value="P:dATP catabolic process"/>
    <property type="evidence" value="ECO:0007669"/>
    <property type="project" value="TreeGrafter"/>
</dbReference>
<dbReference type="GO" id="GO:0046081">
    <property type="term" value="P:dUTP catabolic process"/>
    <property type="evidence" value="ECO:0007669"/>
    <property type="project" value="TreeGrafter"/>
</dbReference>
<dbReference type="CDD" id="cd11528">
    <property type="entry name" value="NTP-PPase_MazG_Nterm"/>
    <property type="match status" value="1"/>
</dbReference>
<dbReference type="Proteomes" id="UP000595374">
    <property type="component" value="Chromosome"/>
</dbReference>
<dbReference type="InterPro" id="IPR004518">
    <property type="entry name" value="MazG-like_dom"/>
</dbReference>
<name>A0A7T4A2J9_9MICO</name>
<feature type="compositionally biased region" description="Low complexity" evidence="1">
    <location>
        <begin position="150"/>
        <end position="162"/>
    </location>
</feature>
<dbReference type="InterPro" id="IPR048015">
    <property type="entry name" value="NTP-PPase_MazG-like_N"/>
</dbReference>
<feature type="domain" description="NTP pyrophosphohydrolase MazG-like" evidence="2">
    <location>
        <begin position="25"/>
        <end position="108"/>
    </location>
</feature>
<gene>
    <name evidence="3" type="ORF">I6H47_09085</name>
</gene>
<organism evidence="3 4">
    <name type="scientific">Brevibacterium casei</name>
    <dbReference type="NCBI Taxonomy" id="33889"/>
    <lineage>
        <taxon>Bacteria</taxon>
        <taxon>Bacillati</taxon>
        <taxon>Actinomycetota</taxon>
        <taxon>Actinomycetes</taxon>
        <taxon>Micrococcales</taxon>
        <taxon>Brevibacteriaceae</taxon>
        <taxon>Brevibacterium</taxon>
    </lineage>
</organism>
<dbReference type="PANTHER" id="PTHR30522:SF0">
    <property type="entry name" value="NUCLEOSIDE TRIPHOSPHATE PYROPHOSPHOHYDROLASE"/>
    <property type="match status" value="1"/>
</dbReference>
<dbReference type="GO" id="GO:0006203">
    <property type="term" value="P:dGTP catabolic process"/>
    <property type="evidence" value="ECO:0007669"/>
    <property type="project" value="TreeGrafter"/>
</dbReference>
<accession>A0A7T4A2J9</accession>
<dbReference type="GO" id="GO:0046052">
    <property type="term" value="P:UTP catabolic process"/>
    <property type="evidence" value="ECO:0007669"/>
    <property type="project" value="TreeGrafter"/>
</dbReference>
<dbReference type="EMBL" id="CP065989">
    <property type="protein sequence ID" value="QQB16078.1"/>
    <property type="molecule type" value="Genomic_DNA"/>
</dbReference>
<feature type="compositionally biased region" description="Basic and acidic residues" evidence="1">
    <location>
        <begin position="134"/>
        <end position="149"/>
    </location>
</feature>
<evidence type="ECO:0000259" key="2">
    <source>
        <dbReference type="Pfam" id="PF03819"/>
    </source>
</evidence>
<feature type="region of interest" description="Disordered" evidence="1">
    <location>
        <begin position="134"/>
        <end position="168"/>
    </location>
</feature>
<dbReference type="PANTHER" id="PTHR30522">
    <property type="entry name" value="NUCLEOSIDE TRIPHOSPHATE PYROPHOSPHOHYDROLASE"/>
    <property type="match status" value="1"/>
</dbReference>
<dbReference type="AlphaFoldDB" id="A0A7T4A2J9"/>
<dbReference type="SUPFAM" id="SSF101386">
    <property type="entry name" value="all-alpha NTP pyrophosphatases"/>
    <property type="match status" value="1"/>
</dbReference>
<dbReference type="InterPro" id="IPR011551">
    <property type="entry name" value="NTP_PyrPHydrolase_MazG"/>
</dbReference>
<dbReference type="GO" id="GO:0047429">
    <property type="term" value="F:nucleoside triphosphate diphosphatase activity"/>
    <property type="evidence" value="ECO:0007669"/>
    <property type="project" value="TreeGrafter"/>
</dbReference>
<evidence type="ECO:0000313" key="3">
    <source>
        <dbReference type="EMBL" id="QQB16078.1"/>
    </source>
</evidence>
<dbReference type="Pfam" id="PF03819">
    <property type="entry name" value="MazG"/>
    <property type="match status" value="1"/>
</dbReference>
<proteinExistence type="predicted"/>
<dbReference type="GO" id="GO:0046076">
    <property type="term" value="P:dTTP catabolic process"/>
    <property type="evidence" value="ECO:0007669"/>
    <property type="project" value="TreeGrafter"/>
</dbReference>